<dbReference type="EMBL" id="AMZH03017846">
    <property type="protein sequence ID" value="RRT42432.1"/>
    <property type="molecule type" value="Genomic_DNA"/>
</dbReference>
<protein>
    <submittedName>
        <fullName evidence="2">Uncharacterized protein</fullName>
    </submittedName>
</protein>
<organism evidence="2 3">
    <name type="scientific">Ensete ventricosum</name>
    <name type="common">Abyssinian banana</name>
    <name type="synonym">Musa ensete</name>
    <dbReference type="NCBI Taxonomy" id="4639"/>
    <lineage>
        <taxon>Eukaryota</taxon>
        <taxon>Viridiplantae</taxon>
        <taxon>Streptophyta</taxon>
        <taxon>Embryophyta</taxon>
        <taxon>Tracheophyta</taxon>
        <taxon>Spermatophyta</taxon>
        <taxon>Magnoliopsida</taxon>
        <taxon>Liliopsida</taxon>
        <taxon>Zingiberales</taxon>
        <taxon>Musaceae</taxon>
        <taxon>Ensete</taxon>
    </lineage>
</organism>
<comment type="caution">
    <text evidence="2">The sequence shown here is derived from an EMBL/GenBank/DDBJ whole genome shotgun (WGS) entry which is preliminary data.</text>
</comment>
<name>A0A426XSL7_ENSVE</name>
<evidence type="ECO:0000313" key="2">
    <source>
        <dbReference type="EMBL" id="RRT42432.1"/>
    </source>
</evidence>
<gene>
    <name evidence="2" type="ORF">B296_00057133</name>
</gene>
<dbReference type="Proteomes" id="UP000287651">
    <property type="component" value="Unassembled WGS sequence"/>
</dbReference>
<reference evidence="2 3" key="1">
    <citation type="journal article" date="2014" name="Agronomy (Basel)">
        <title>A Draft Genome Sequence for Ensete ventricosum, the Drought-Tolerant Tree Against Hunger.</title>
        <authorList>
            <person name="Harrison J."/>
            <person name="Moore K.A."/>
            <person name="Paszkiewicz K."/>
            <person name="Jones T."/>
            <person name="Grant M."/>
            <person name="Ambacheew D."/>
            <person name="Muzemil S."/>
            <person name="Studholme D.J."/>
        </authorList>
    </citation>
    <scope>NUCLEOTIDE SEQUENCE [LARGE SCALE GENOMIC DNA]</scope>
</reference>
<evidence type="ECO:0000313" key="3">
    <source>
        <dbReference type="Proteomes" id="UP000287651"/>
    </source>
</evidence>
<evidence type="ECO:0000256" key="1">
    <source>
        <dbReference type="SAM" id="MobiDB-lite"/>
    </source>
</evidence>
<accession>A0A426XSL7</accession>
<proteinExistence type="predicted"/>
<feature type="region of interest" description="Disordered" evidence="1">
    <location>
        <begin position="27"/>
        <end position="49"/>
    </location>
</feature>
<dbReference type="AlphaFoldDB" id="A0A426XSL7"/>
<sequence length="104" mass="11829">MYRSDKGSICSVRLGTLVYHVQQIVDSSGSGQQQRAAAEAEDSSGSSERKIRSMIEEDFIRYVCGIAVAESVNDGGSKRKHWQHRQWEKTHVRVWSRGHVQLLR</sequence>